<dbReference type="AlphaFoldDB" id="A0A9D3XHI6"/>
<accession>A0A9D3XHI6</accession>
<name>A0A9D3XHI6_9SAUR</name>
<evidence type="ECO:0000256" key="1">
    <source>
        <dbReference type="SAM" id="MobiDB-lite"/>
    </source>
</evidence>
<feature type="compositionally biased region" description="Gly residues" evidence="1">
    <location>
        <begin position="22"/>
        <end position="43"/>
    </location>
</feature>
<gene>
    <name evidence="2" type="ORF">KIL84_022036</name>
</gene>
<reference evidence="2" key="1">
    <citation type="submission" date="2021-09" db="EMBL/GenBank/DDBJ databases">
        <title>The genome of Mauremys mutica provides insights into the evolution of semi-aquatic lifestyle.</title>
        <authorList>
            <person name="Gong S."/>
            <person name="Gao Y."/>
        </authorList>
    </citation>
    <scope>NUCLEOTIDE SEQUENCE</scope>
    <source>
        <strain evidence="2">MM-2020</strain>
        <tissue evidence="2">Muscle</tissue>
    </source>
</reference>
<protein>
    <submittedName>
        <fullName evidence="2">Uncharacterized protein</fullName>
    </submittedName>
</protein>
<evidence type="ECO:0000313" key="3">
    <source>
        <dbReference type="Proteomes" id="UP000827986"/>
    </source>
</evidence>
<dbReference type="EMBL" id="JAHDVG010000472">
    <property type="protein sequence ID" value="KAH1179453.1"/>
    <property type="molecule type" value="Genomic_DNA"/>
</dbReference>
<dbReference type="Proteomes" id="UP000827986">
    <property type="component" value="Unassembled WGS sequence"/>
</dbReference>
<comment type="caution">
    <text evidence="2">The sequence shown here is derived from an EMBL/GenBank/DDBJ whole genome shotgun (WGS) entry which is preliminary data.</text>
</comment>
<sequence>MLLARGGGDHGRGPRSGAPPGRAGGPAVGAPRRGGGGPGGGGEEPAQVSAAPVSVRLSAPLPRSGQRPQPGPPLPRGARRGLVRLGSLSPGAGCPAAVTAGLWGPLKTSPPGGLPAAGRCAKQLVSPPLPAPNTVQAGSHPVPAAKHPVKQVAFGKVWLPPPTRENCLRTQGTGGRCWGLLSKRPV</sequence>
<proteinExistence type="predicted"/>
<feature type="region of interest" description="Disordered" evidence="1">
    <location>
        <begin position="1"/>
        <end position="86"/>
    </location>
</feature>
<organism evidence="2 3">
    <name type="scientific">Mauremys mutica</name>
    <name type="common">yellowpond turtle</name>
    <dbReference type="NCBI Taxonomy" id="74926"/>
    <lineage>
        <taxon>Eukaryota</taxon>
        <taxon>Metazoa</taxon>
        <taxon>Chordata</taxon>
        <taxon>Craniata</taxon>
        <taxon>Vertebrata</taxon>
        <taxon>Euteleostomi</taxon>
        <taxon>Archelosauria</taxon>
        <taxon>Testudinata</taxon>
        <taxon>Testudines</taxon>
        <taxon>Cryptodira</taxon>
        <taxon>Durocryptodira</taxon>
        <taxon>Testudinoidea</taxon>
        <taxon>Geoemydidae</taxon>
        <taxon>Geoemydinae</taxon>
        <taxon>Mauremys</taxon>
    </lineage>
</organism>
<evidence type="ECO:0000313" key="2">
    <source>
        <dbReference type="EMBL" id="KAH1179453.1"/>
    </source>
</evidence>
<keyword evidence="3" id="KW-1185">Reference proteome</keyword>